<feature type="domain" description="Tc toxin complex TcA C-terminal TcB-binding" evidence="3">
    <location>
        <begin position="2189"/>
        <end position="2490"/>
    </location>
</feature>
<evidence type="ECO:0000259" key="3">
    <source>
        <dbReference type="Pfam" id="PF18276"/>
    </source>
</evidence>
<dbReference type="Pfam" id="PF18413">
    <property type="entry name" value="Neuraminidase"/>
    <property type="match status" value="1"/>
</dbReference>
<evidence type="ECO:0000259" key="4">
    <source>
        <dbReference type="Pfam" id="PF18413"/>
    </source>
</evidence>
<comment type="caution">
    <text evidence="6">The sequence shown here is derived from an EMBL/GenBank/DDBJ whole genome shotgun (WGS) entry which is preliminary data.</text>
</comment>
<accession>A0ABU8R6M8</accession>
<dbReference type="RefSeq" id="WP_339549384.1">
    <property type="nucleotide sequence ID" value="NZ_JBBHLD010000009.1"/>
</dbReference>
<feature type="compositionally biased region" description="Basic and acidic residues" evidence="2">
    <location>
        <begin position="2707"/>
        <end position="2719"/>
    </location>
</feature>
<dbReference type="InterPro" id="IPR018003">
    <property type="entry name" value="Insecticidal_toxin/plasmid_vir"/>
</dbReference>
<reference evidence="6 7" key="1">
    <citation type="submission" date="2024-02" db="EMBL/GenBank/DDBJ databases">
        <title>Identification of pathogenicity and growth-promoting functions of Pseudomonas putida variants.</title>
        <authorList>
            <person name="Sun J."/>
        </authorList>
    </citation>
    <scope>NUCLEOTIDE SEQUENCE [LARGE SCALE GENOMIC DNA]</scope>
    <source>
        <strain evidence="6 7">A04</strain>
    </source>
</reference>
<keyword evidence="1" id="KW-0843">Virulence</keyword>
<organism evidence="6 7">
    <name type="scientific">Pseudomonas kermanshahensis</name>
    <dbReference type="NCBI Taxonomy" id="2745482"/>
    <lineage>
        <taxon>Bacteria</taxon>
        <taxon>Pseudomonadati</taxon>
        <taxon>Pseudomonadota</taxon>
        <taxon>Gammaproteobacteria</taxon>
        <taxon>Pseudomonadales</taxon>
        <taxon>Pseudomonadaceae</taxon>
        <taxon>Pseudomonas</taxon>
    </lineage>
</organism>
<name>A0ABU8R6M8_9PSED</name>
<feature type="domain" description="Neuraminidase-like" evidence="4">
    <location>
        <begin position="993"/>
        <end position="1180"/>
    </location>
</feature>
<dbReference type="InterPro" id="IPR041079">
    <property type="entry name" value="Neuraminidase-like"/>
</dbReference>
<dbReference type="InterPro" id="IPR046839">
    <property type="entry name" value="ABC_toxin_N"/>
</dbReference>
<dbReference type="Pfam" id="PF18276">
    <property type="entry name" value="TcA_TcB_BD"/>
    <property type="match status" value="1"/>
</dbReference>
<evidence type="ECO:0000313" key="6">
    <source>
        <dbReference type="EMBL" id="MEJ5905524.1"/>
    </source>
</evidence>
<dbReference type="Pfam" id="PF03538">
    <property type="entry name" value="VRP1"/>
    <property type="match status" value="1"/>
</dbReference>
<feature type="domain" description="ABC toxin N-terminal" evidence="5">
    <location>
        <begin position="833"/>
        <end position="960"/>
    </location>
</feature>
<feature type="region of interest" description="Disordered" evidence="2">
    <location>
        <begin position="2591"/>
        <end position="2612"/>
    </location>
</feature>
<sequence length="2815" mass="312700">MNDLITANSNDTPAERSDAATYMKLFPDTRERCAPASPWADNERPAYLVHLKGLIEELQIQAKVAEPVTLQTRRPDLLQLKLNNRNIRKSLAKIDIVLEVLERHAGVARKDLPRAVAEGVYKGNVPFHNAWEAIKATLAMKQLPLWDLLYSVNMGMPAFSFDAATLNAQHNAALLSSGFSPQLRTLLLHPASAAKDFYKTQFHILATGPKGNLDTTYQLTRALGLTRRELRRLLAVSALGKHNTSVTRSPYVTSQTVAEASSKAYGAAFINAGGAPLYLVDAAETEKADAPSSGAKKTAKKTITIAGISTQHIDRLQRILRLQRALGLASDEADALVMAALHAEGQRPAQYQLTTSTLRALGLFRHLQQKYQVQPLQFAALLHEIPCHGTERQLSFYDSVFAPRHDSEGQKLTDVLVLDDQPFDPNATTGEDALTVKRLGLALRVDPLVLRAILDTVTTEQALAKPQRSLAVVSACYRLATLTQLFGTSQLEGWIVLKLLMKQSPLYQQQLAGRPSLGAQPQPLQDDKASIADAAVATQPQADIVDTIAGVMATMEWVVQQRVNALDMAVLLHDGPLEEPGLKTLFDLYASKKKAASGKLDLRQELSTALGLPSKEHLLPLLQWVAVDEDVLVNRIDAVHQEVQKSKGKRQPLECFTADDRAQWLTLQRYSRAVSLFGIGHAALDQIMPHHFNLGAIPRPLDLTTLHQLGRYTTLLGGLATDKHEPDLLRYLEQVRTPLDAPGEAKAWADLEALLGHDQGGLAKLGIPLPTTLHALARVLQLTQLASRQGLSVDGLLVIGALTESTDDNAFEQAAIALRQSCSSQQCQALDAQLKLAWRDALMQWMLVHWAAPHKDLKRIKSPEALADYLLIDLQVSHEPLTTRVLSAIASLQRYLQQIHSRLEDGYGDKAIPQAMRDEWDNFSCSFERWKLRKDAQNEPQNFIDPSRRTRTSSAFAELETQLAQGKCTPDEIQTALLGYLSTFEHVSNIQPLSAYASGIDPLSDTYHFIGKSNVEPPQYYWRTLDMKQRDADNAPSMLAWGEWEEITLAMNGEMVKGPLPVVEGVKKEITTKKNDPATKDKTAETLAQELLEKQKNEDDQRTEVDLIRPVIIAGRRYVVWVERDTAAIPMGPDKKPSEYHALRVSFAFQQIDGNWSPANVLMLLDGHDAAGHFDESKDSKGTLNKFLKTKKFQAGLMVMVNQLGGRENDPWLMVMLFDVEKVKDSKGDVNTSTWKRDNEYFLIAKDLLLLDTKTLDEASSKDNTIEKRLVKNWIALFRDPRTVQHPYIGPRQIVEDQKDEPTWVSLYALNSLPPPIDYNVVKPNKDNLIDKKEHTIRTPITSKPCRAHQFPETTLFNGSLESIGTLKAPELVLAAVFPSTNVDYHLMHKTEILITNTHVKRISITEIYPGPYLIRPNQIAITLFDSASNPYKKPVAKIHTNAFLRIHDEENFKLTFFVEYESKTPEYLQVEFQSKNLTPAVPTLTATVSPTTKTLATLQQPLSISDSNTLKEYSLTDLESALTSPTHLHNLGKIKRSILSVRYTSNPDSEDPPKDITKRSTGRTSVHAAITRAQHAGQLDAVSTYIAMEKSAILAEVNAPLDQALVQLLDSLIRLRHFEPEACVRILLRFGPEHPPVFTDEVPLDGQSTIAFQLPISRDRAIKSYSFDFELYYLASRWKTTLIYNLVDDADDAVDSVHIRRNAEQALYLDLSEVNQADPTNALSVNYLRLNTLFGKRLVAEATQSVMQVLSWPTQHLPEPRLEPGGTSSTVDFRGANGMYFWELFFHAPLLIAWLLRQNRDYRGAWQWCTGHLFDPYRTWRTDQDTPQYWLSKPIRDDHGAYRKIAETDDPDLIAYAEPERYRKALHLFVVENWQREGDELYRQLTLATLEAAAQCYDKALRLIGLLPEHLSSAPADAPTLAQATPDQFTPPLNNKLVELRNLLRNRLFNLRHGLSLDGKPVPIMLDPDFLERLAQGHTSASESPVARLTPPQVPPCRYDEARTFAREAVEQLIGMGHTLLGYYQAEANQQLELLSKCNLIKLLDFPYQLQQQALELAKRERETLLTSKAMVQQRLDYYQELNDVGVKSLEESALSYWTASYGTRIAAAPFYALTSAMSFLPTIGGAAIGGWSPEEAPEAVANLIESVSELLETQGNVFDKSAEFQLRAKQWQYEAKQATLELAVLDKQLRERDVQLKAANIALQEAHATRAAHQAEYEVMTSVFPSRTTYLWLIGRLSQIYAAAYDATLSLCLMAESCLQYELGNFKSTWIKPGAWLDNWRGMLAGEALARDLMLMDLAAISENHRPLDIHAELSLVTDLGFSGKTLEEALKKDEILFDLAPRHFDKHFPGHYLRRIERIFLTFTYRGSTKPSSPSGMLYQTANRVLLKDDSDGATFLYGVDGGDPNNIMLNLNPGQKIAIWSPKQEFTNYDLQPSIPDKSRYQPFEGTGLLSSWRLEFPRGAKNNSSLFEGDTCKLDDIKVHVIYSALDGSADFREHVKKLLQITGVNVVDPPAPTKNPSGATGKADKAVARAKKAEQAAIAAQLAAEAAAATPALNASVAAGEKLKATQAVTDAKNAANAATIARERTEEAAASGKVNEANTEATKAETARDDALKAVAASLAAQGLEIQRRASALAKARMADQEAAASSQAAQDDANADALKATEAADQLATANTAATEAKTAASKAKAAREKADNATTADDAEKAAEEAKSAADEAKAAAKKAADARKEAEDAYRLKKDQEAELITKKIAYLEKNMNKEIKITRWTGNGNEYYDRGILISIDKKNNTFTLKSEVYQTSYTFPITDAPLD</sequence>
<evidence type="ECO:0000259" key="5">
    <source>
        <dbReference type="Pfam" id="PF20220"/>
    </source>
</evidence>
<dbReference type="EMBL" id="JBBHLD010000009">
    <property type="protein sequence ID" value="MEJ5905524.1"/>
    <property type="molecule type" value="Genomic_DNA"/>
</dbReference>
<dbReference type="PANTHER" id="PTHR34491:SF74">
    <property type="entry name" value="DUF4456 DOMAIN-CONTAINING PROTEIN"/>
    <property type="match status" value="1"/>
</dbReference>
<dbReference type="PANTHER" id="PTHR34491">
    <property type="entry name" value="A-TYPE INCLUSION PROTEIN, PUTATIVE-RELATED"/>
    <property type="match status" value="1"/>
</dbReference>
<gene>
    <name evidence="6" type="ORF">V7V80_12600</name>
</gene>
<dbReference type="Pfam" id="PF20220">
    <property type="entry name" value="ABC_toxin_N"/>
    <property type="match status" value="1"/>
</dbReference>
<dbReference type="Proteomes" id="UP001377692">
    <property type="component" value="Unassembled WGS sequence"/>
</dbReference>
<protein>
    <submittedName>
        <fullName evidence="6">Neuraminidase-like domain-containing protein</fullName>
    </submittedName>
</protein>
<keyword evidence="7" id="KW-1185">Reference proteome</keyword>
<evidence type="ECO:0000256" key="2">
    <source>
        <dbReference type="SAM" id="MobiDB-lite"/>
    </source>
</evidence>
<proteinExistence type="predicted"/>
<feature type="region of interest" description="Disordered" evidence="2">
    <location>
        <begin position="2692"/>
        <end position="2719"/>
    </location>
</feature>
<feature type="region of interest" description="Disordered" evidence="2">
    <location>
        <begin position="1545"/>
        <end position="1564"/>
    </location>
</feature>
<dbReference type="InterPro" id="IPR040840">
    <property type="entry name" value="TcA_TcB_BD"/>
</dbReference>
<evidence type="ECO:0000313" key="7">
    <source>
        <dbReference type="Proteomes" id="UP001377692"/>
    </source>
</evidence>
<evidence type="ECO:0000256" key="1">
    <source>
        <dbReference type="ARBA" id="ARBA00023026"/>
    </source>
</evidence>